<sequence>MAQVLPAPQPRARVYDIALKNHEAVLETESMIAVATSVYVDHQVVTPGHRWETVRFSDPDGSNASERNVLSTWDAREGSVAQGSDAFLKSSTGYRVVNRDPSVEVRNLGGFDVWELGAITDDYIIVHTSAAQDGDEIEFRDRNTFQALGRVVCKVRPVKMVALENEILFASQDGKGYHHFHRMPYPDFSKGSLVKVKITNVPGTFGGISHFGPNFAVASDLKGQIQIVRWADPAKAGKAGIYPVPEYITQWTETDGKLLKYGSLPFSLSEVKFGNKSISFESIGVPPIVSQAWLIPTNGAGLFFKGPRSGNTNLDGVKWFYRLDPTAGHQLSVPPVTTSGEASLRFVVKLDRPATSPVSFDYEAVGVTASLGDDFTATSGSQVLTVGQSEVFIDVPLVTDSIVERPETLELRITGLSGAFCDEPVATGRIIGSGKRVIQEVADDGGAISSTLADGWQLADAKRVLEFAGGSATASKYGFESFIPIPGNGGAYYYAHGSVNERVQICQFDATTGELLEVFADVPRKRDGDTFIVAKGAGYSRYGFFDGLPVINLENVSVREGSGVQTFALDHERYTGQHSFVTTWSDPSAVSGTVNIPARSTGPFRLEIGVDDDTLQRYQQPVGVTMIVTNQTTGTTGTMISYVNVVEDDVLDATASVPTTTVEAGALAAHGNRLWLGQNNRPLLENFKFESGVLKPAPKITLPKNAKLQWYDFNNNGSGQGIAFDGQRVVSGSGVLSQGMAVLSGAASARPKAKIFTTNLTHTSHLLVPGYIVMSRTEFHPGSQSPIYFYDAKNKLARTLTTGGGDASAFGYSMAVAGDILWIAAPRLNGAGGRVEGYSLSNNFSLVRTLVSPEPVSNGIFGFSISSSGPYLVIGEPSTTAPGAAWVYSADGTALLKRLGSGASSGPDAFGSQVTTRGGRILTGICPLTDFYAFADGPVVFPPIFEGHRPVLLWTDINATPKRILPTTFANFGHSSGKRIALLDDCAVFTSQTETTGSLEVYSFSAAASATSSTSLTSMTASPTPAWPAEGALEPSWSFVTTEEGATEVRVELGTAPAEADKVIVEWSGDLKEWTKVADWKGSVISARNVSSAASEGSVLKLTLSTEDPATGFFRLRTIED</sequence>
<evidence type="ECO:0008006" key="3">
    <source>
        <dbReference type="Google" id="ProtNLM"/>
    </source>
</evidence>
<dbReference type="SUPFAM" id="SSF82171">
    <property type="entry name" value="DPP6 N-terminal domain-like"/>
    <property type="match status" value="1"/>
</dbReference>
<reference evidence="1 2" key="1">
    <citation type="submission" date="2020-04" db="EMBL/GenBank/DDBJ databases">
        <title>Luteolibacter sp. G-1-1-1 isolated from soil.</title>
        <authorList>
            <person name="Dahal R.H."/>
        </authorList>
    </citation>
    <scope>NUCLEOTIDE SEQUENCE [LARGE SCALE GENOMIC DNA]</scope>
    <source>
        <strain evidence="1 2">G-1-1-1</strain>
    </source>
</reference>
<dbReference type="Proteomes" id="UP000501812">
    <property type="component" value="Chromosome"/>
</dbReference>
<organism evidence="1 2">
    <name type="scientific">Luteolibacter luteus</name>
    <dbReference type="NCBI Taxonomy" id="2728835"/>
    <lineage>
        <taxon>Bacteria</taxon>
        <taxon>Pseudomonadati</taxon>
        <taxon>Verrucomicrobiota</taxon>
        <taxon>Verrucomicrobiia</taxon>
        <taxon>Verrucomicrobiales</taxon>
        <taxon>Verrucomicrobiaceae</taxon>
        <taxon>Luteolibacter</taxon>
    </lineage>
</organism>
<protein>
    <recommendedName>
        <fullName evidence="3">Calx-beta domain-containing protein</fullName>
    </recommendedName>
</protein>
<name>A0A858RLT9_9BACT</name>
<evidence type="ECO:0000313" key="2">
    <source>
        <dbReference type="Proteomes" id="UP000501812"/>
    </source>
</evidence>
<dbReference type="RefSeq" id="WP_169456795.1">
    <property type="nucleotide sequence ID" value="NZ_CP051774.1"/>
</dbReference>
<dbReference type="EMBL" id="CP051774">
    <property type="protein sequence ID" value="QJE98336.1"/>
    <property type="molecule type" value="Genomic_DNA"/>
</dbReference>
<dbReference type="InterPro" id="IPR038081">
    <property type="entry name" value="CalX-like_sf"/>
</dbReference>
<dbReference type="AlphaFoldDB" id="A0A858RLT9"/>
<gene>
    <name evidence="1" type="ORF">HHL09_21975</name>
</gene>
<keyword evidence="2" id="KW-1185">Reference proteome</keyword>
<dbReference type="Gene3D" id="2.60.40.2030">
    <property type="match status" value="1"/>
</dbReference>
<accession>A0A858RLT9</accession>
<dbReference type="KEGG" id="luo:HHL09_21975"/>
<evidence type="ECO:0000313" key="1">
    <source>
        <dbReference type="EMBL" id="QJE98336.1"/>
    </source>
</evidence>
<dbReference type="SUPFAM" id="SSF141072">
    <property type="entry name" value="CalX-like"/>
    <property type="match status" value="1"/>
</dbReference>
<proteinExistence type="predicted"/>